<sequence length="252" mass="28341">MYTRLLATHILTTLIISLSLGEEHKTNTDNGIDRVRRDLVEPNDGVSEETFDPDEDIDMEKKWSERPKYKTFDSLASSLIKRFGDGRSFDSLASGLIGKRYGDGRSFDTLASGLIGKRYGDGRSFDTLASGLIGKRYGDGRSFDTLASGLIGKRSDGRYGSSYFDSLASGLVGKRYDGRTFDQLASGLVGKRPWDEKRYRHFDSLASSLIGKRAYESSEEEEMMSKRAFYPRWRSGNIKRRPFDMLASSLIQ</sequence>
<accession>A0A9D4JM19</accession>
<name>A0A9D4JM19_DREPO</name>
<evidence type="ECO:0000313" key="2">
    <source>
        <dbReference type="EMBL" id="KAH3815329.1"/>
    </source>
</evidence>
<organism evidence="2 3">
    <name type="scientific">Dreissena polymorpha</name>
    <name type="common">Zebra mussel</name>
    <name type="synonym">Mytilus polymorpha</name>
    <dbReference type="NCBI Taxonomy" id="45954"/>
    <lineage>
        <taxon>Eukaryota</taxon>
        <taxon>Metazoa</taxon>
        <taxon>Spiralia</taxon>
        <taxon>Lophotrochozoa</taxon>
        <taxon>Mollusca</taxon>
        <taxon>Bivalvia</taxon>
        <taxon>Autobranchia</taxon>
        <taxon>Heteroconchia</taxon>
        <taxon>Euheterodonta</taxon>
        <taxon>Imparidentia</taxon>
        <taxon>Neoheterodontei</taxon>
        <taxon>Myida</taxon>
        <taxon>Dreissenoidea</taxon>
        <taxon>Dreissenidae</taxon>
        <taxon>Dreissena</taxon>
    </lineage>
</organism>
<proteinExistence type="predicted"/>
<gene>
    <name evidence="2" type="ORF">DPMN_143851</name>
</gene>
<dbReference type="Proteomes" id="UP000828390">
    <property type="component" value="Unassembled WGS sequence"/>
</dbReference>
<evidence type="ECO:0000256" key="1">
    <source>
        <dbReference type="SAM" id="SignalP"/>
    </source>
</evidence>
<dbReference type="OrthoDB" id="6093641at2759"/>
<comment type="caution">
    <text evidence="2">The sequence shown here is derived from an EMBL/GenBank/DDBJ whole genome shotgun (WGS) entry which is preliminary data.</text>
</comment>
<feature type="chain" id="PRO_5038999504" evidence="1">
    <location>
        <begin position="22"/>
        <end position="252"/>
    </location>
</feature>
<reference evidence="2" key="2">
    <citation type="submission" date="2020-11" db="EMBL/GenBank/DDBJ databases">
        <authorList>
            <person name="McCartney M.A."/>
            <person name="Auch B."/>
            <person name="Kono T."/>
            <person name="Mallez S."/>
            <person name="Becker A."/>
            <person name="Gohl D.M."/>
            <person name="Silverstein K.A.T."/>
            <person name="Koren S."/>
            <person name="Bechman K.B."/>
            <person name="Herman A."/>
            <person name="Abrahante J.E."/>
            <person name="Garbe J."/>
        </authorList>
    </citation>
    <scope>NUCLEOTIDE SEQUENCE</scope>
    <source>
        <strain evidence="2">Duluth1</strain>
        <tissue evidence="2">Whole animal</tissue>
    </source>
</reference>
<evidence type="ECO:0000313" key="3">
    <source>
        <dbReference type="Proteomes" id="UP000828390"/>
    </source>
</evidence>
<keyword evidence="3" id="KW-1185">Reference proteome</keyword>
<keyword evidence="1" id="KW-0732">Signal</keyword>
<protein>
    <submittedName>
        <fullName evidence="2">Uncharacterized protein</fullName>
    </submittedName>
</protein>
<reference evidence="2" key="1">
    <citation type="journal article" date="2019" name="bioRxiv">
        <title>The Genome of the Zebra Mussel, Dreissena polymorpha: A Resource for Invasive Species Research.</title>
        <authorList>
            <person name="McCartney M.A."/>
            <person name="Auch B."/>
            <person name="Kono T."/>
            <person name="Mallez S."/>
            <person name="Zhang Y."/>
            <person name="Obille A."/>
            <person name="Becker A."/>
            <person name="Abrahante J.E."/>
            <person name="Garbe J."/>
            <person name="Badalamenti J.P."/>
            <person name="Herman A."/>
            <person name="Mangelson H."/>
            <person name="Liachko I."/>
            <person name="Sullivan S."/>
            <person name="Sone E.D."/>
            <person name="Koren S."/>
            <person name="Silverstein K.A.T."/>
            <person name="Beckman K.B."/>
            <person name="Gohl D.M."/>
        </authorList>
    </citation>
    <scope>NUCLEOTIDE SEQUENCE</scope>
    <source>
        <strain evidence="2">Duluth1</strain>
        <tissue evidence="2">Whole animal</tissue>
    </source>
</reference>
<feature type="signal peptide" evidence="1">
    <location>
        <begin position="1"/>
        <end position="21"/>
    </location>
</feature>
<dbReference type="AlphaFoldDB" id="A0A9D4JM19"/>
<dbReference type="EMBL" id="JAIWYP010000006">
    <property type="protein sequence ID" value="KAH3815329.1"/>
    <property type="molecule type" value="Genomic_DNA"/>
</dbReference>